<comment type="caution">
    <text evidence="3">The sequence shown here is derived from an EMBL/GenBank/DDBJ whole genome shotgun (WGS) entry which is preliminary data.</text>
</comment>
<keyword evidence="2" id="KW-0472">Membrane</keyword>
<feature type="compositionally biased region" description="Polar residues" evidence="1">
    <location>
        <begin position="114"/>
        <end position="125"/>
    </location>
</feature>
<evidence type="ECO:0000313" key="4">
    <source>
        <dbReference type="Proteomes" id="UP000225706"/>
    </source>
</evidence>
<dbReference type="Proteomes" id="UP000225706">
    <property type="component" value="Unassembled WGS sequence"/>
</dbReference>
<reference evidence="4" key="1">
    <citation type="journal article" date="2017" name="bioRxiv">
        <title>Comparative analysis of the genomes of Stylophora pistillata and Acropora digitifera provides evidence for extensive differences between species of corals.</title>
        <authorList>
            <person name="Voolstra C.R."/>
            <person name="Li Y."/>
            <person name="Liew Y.J."/>
            <person name="Baumgarten S."/>
            <person name="Zoccola D."/>
            <person name="Flot J.-F."/>
            <person name="Tambutte S."/>
            <person name="Allemand D."/>
            <person name="Aranda M."/>
        </authorList>
    </citation>
    <scope>NUCLEOTIDE SEQUENCE [LARGE SCALE GENOMIC DNA]</scope>
</reference>
<keyword evidence="2" id="KW-1133">Transmembrane helix</keyword>
<proteinExistence type="predicted"/>
<accession>A0A2B4SSZ6</accession>
<keyword evidence="4" id="KW-1185">Reference proteome</keyword>
<feature type="compositionally biased region" description="Polar residues" evidence="1">
    <location>
        <begin position="275"/>
        <end position="294"/>
    </location>
</feature>
<gene>
    <name evidence="3" type="ORF">AWC38_SpisGene1243</name>
</gene>
<evidence type="ECO:0000256" key="1">
    <source>
        <dbReference type="SAM" id="MobiDB-lite"/>
    </source>
</evidence>
<dbReference type="Gene3D" id="1.20.5.930">
    <property type="entry name" value="Bicelle-embedded integrin alpha(iib) transmembrane segment"/>
    <property type="match status" value="1"/>
</dbReference>
<feature type="compositionally biased region" description="Low complexity" evidence="1">
    <location>
        <begin position="658"/>
        <end position="672"/>
    </location>
</feature>
<evidence type="ECO:0000256" key="2">
    <source>
        <dbReference type="SAM" id="Phobius"/>
    </source>
</evidence>
<dbReference type="AlphaFoldDB" id="A0A2B4SSZ6"/>
<feature type="compositionally biased region" description="Polar residues" evidence="1">
    <location>
        <begin position="148"/>
        <end position="160"/>
    </location>
</feature>
<organism evidence="3 4">
    <name type="scientific">Stylophora pistillata</name>
    <name type="common">Smooth cauliflower coral</name>
    <dbReference type="NCBI Taxonomy" id="50429"/>
    <lineage>
        <taxon>Eukaryota</taxon>
        <taxon>Metazoa</taxon>
        <taxon>Cnidaria</taxon>
        <taxon>Anthozoa</taxon>
        <taxon>Hexacorallia</taxon>
        <taxon>Scleractinia</taxon>
        <taxon>Astrocoeniina</taxon>
        <taxon>Pocilloporidae</taxon>
        <taxon>Stylophora</taxon>
    </lineage>
</organism>
<protein>
    <submittedName>
        <fullName evidence="3">Uncharacterized protein</fullName>
    </submittedName>
</protein>
<feature type="transmembrane region" description="Helical" evidence="2">
    <location>
        <begin position="6"/>
        <end position="29"/>
    </location>
</feature>
<feature type="region of interest" description="Disordered" evidence="1">
    <location>
        <begin position="242"/>
        <end position="294"/>
    </location>
</feature>
<feature type="region of interest" description="Disordered" evidence="1">
    <location>
        <begin position="114"/>
        <end position="160"/>
    </location>
</feature>
<feature type="compositionally biased region" description="Basic and acidic residues" evidence="1">
    <location>
        <begin position="246"/>
        <end position="271"/>
    </location>
</feature>
<dbReference type="OrthoDB" id="5972780at2759"/>
<name>A0A2B4SSZ6_STYPI</name>
<keyword evidence="2" id="KW-0812">Transmembrane</keyword>
<sequence>MELWWIILAGCGGGLLLVAYVAVVMYKIFRRKKRVQMNQAGDPKRLPDDKDWATHADTSAVSERTEDGLCIDTKRGSTKIRRKASTVLIPNAFVSEIPGTSDAVLQSVQSVTSPKINPANTQNGPHKTAIDGKASTGQKSPLNEESKTTNSASNSPDLVQRSEYTWETLVRQPRDVKENQSQSFNWEVDKRRDQKITTRSLKLKSDEEGRRFVRSKSFKGYTQRELAMLSAEEMPPLTKVVVSVKRGGENKKRTSPRESEKDQSSDADTKKKISVKSTTAEKSTKINRSGSAPSITAKEKVVKNAEEIIKPRTKSYTWIPEPDYQSVSIEEVVSATKEQNKVNREDQVCIVEIHNKPNDPDSQVSSSAGNETKMIHATRGVSNEEQSREEQNDLCTIIDIVDIGVTSSGPGVAKRVTTVIDGDSPNTKVKEETEIPMESSIKRELSVRNRVQNLEDTITPELPVTQHDKTSTTEGKNANETSLPSGTDNNSSVQILPSSYQKPSATKVITVEATVHNVPNGHPPLTTKPSEVRSIGKLTFIKNVDMPYNQRIQDSRTSIETASSILTRQSSNGILMGNGRTPLGKTEELHQKKTSPMPPPVPYSIQPRASSQTQDTTKITILSKDNLEKSNAVPQLTSAEVLQRALQKSVKGNAGNLPPSTTTPTPTITSTTAKEADTELTLEEKKKIWKREQIVDQVHNARTRNENQNFVFGTGLAYQSCMPELQNRLKQLTLAK</sequence>
<feature type="compositionally biased region" description="Polar residues" evidence="1">
    <location>
        <begin position="472"/>
        <end position="496"/>
    </location>
</feature>
<dbReference type="EMBL" id="LSMT01000008">
    <property type="protein sequence ID" value="PFX33794.1"/>
    <property type="molecule type" value="Genomic_DNA"/>
</dbReference>
<evidence type="ECO:0000313" key="3">
    <source>
        <dbReference type="EMBL" id="PFX33794.1"/>
    </source>
</evidence>
<feature type="region of interest" description="Disordered" evidence="1">
    <location>
        <begin position="454"/>
        <end position="496"/>
    </location>
</feature>
<feature type="region of interest" description="Disordered" evidence="1">
    <location>
        <begin position="416"/>
        <end position="438"/>
    </location>
</feature>
<feature type="region of interest" description="Disordered" evidence="1">
    <location>
        <begin position="572"/>
        <end position="600"/>
    </location>
</feature>
<feature type="region of interest" description="Disordered" evidence="1">
    <location>
        <begin position="651"/>
        <end position="677"/>
    </location>
</feature>